<feature type="region of interest" description="Disordered" evidence="1">
    <location>
        <begin position="1"/>
        <end position="20"/>
    </location>
</feature>
<gene>
    <name evidence="3" type="ORF">KABA2_06S00946</name>
</gene>
<evidence type="ECO:0000256" key="1">
    <source>
        <dbReference type="SAM" id="MobiDB-lite"/>
    </source>
</evidence>
<dbReference type="GO" id="GO:0007039">
    <property type="term" value="P:protein catabolic process in the vacuole"/>
    <property type="evidence" value="ECO:0007669"/>
    <property type="project" value="TreeGrafter"/>
</dbReference>
<feature type="domain" description="Nitrogen regulatory protein areA GATA-like" evidence="2">
    <location>
        <begin position="166"/>
        <end position="179"/>
    </location>
</feature>
<feature type="region of interest" description="Disordered" evidence="1">
    <location>
        <begin position="287"/>
        <end position="349"/>
    </location>
</feature>
<feature type="compositionally biased region" description="Low complexity" evidence="1">
    <location>
        <begin position="305"/>
        <end position="319"/>
    </location>
</feature>
<feature type="region of interest" description="Disordered" evidence="1">
    <location>
        <begin position="588"/>
        <end position="622"/>
    </location>
</feature>
<proteinExistence type="predicted"/>
<keyword evidence="4" id="KW-1185">Reference proteome</keyword>
<dbReference type="Proteomes" id="UP000644660">
    <property type="component" value="Unassembled WGS sequence"/>
</dbReference>
<dbReference type="EMBL" id="CAEFZW010000006">
    <property type="protein sequence ID" value="CAB4255241.1"/>
    <property type="molecule type" value="Genomic_DNA"/>
</dbReference>
<dbReference type="GO" id="GO:0042149">
    <property type="term" value="P:cellular response to glucose starvation"/>
    <property type="evidence" value="ECO:0007669"/>
    <property type="project" value="TreeGrafter"/>
</dbReference>
<comment type="caution">
    <text evidence="3">The sequence shown here is derived from an EMBL/GenBank/DDBJ whole genome shotgun (WGS) entry which is preliminary data.</text>
</comment>
<dbReference type="InterPro" id="IPR013860">
    <property type="entry name" value="AreA_GATA"/>
</dbReference>
<feature type="region of interest" description="Disordered" evidence="1">
    <location>
        <begin position="391"/>
        <end position="417"/>
    </location>
</feature>
<sequence length="642" mass="72423">MLLIPSTYNNTTTTGDDDKKIDPREYEDLGPCVSMAIEAQNEEQFLRLSYKLKRTTSLHMGRKPGTAGAATGDAECRPTKQFWKESRQCRTFALPSEETLRVKDDVSVGQGAPDKYVDYLSYRWNDFEVINSWKFIRLARKWCHERKTLQVDDGLKDDLKPSELYNRRLENMSWRIWFKLKLPMALQPTQNVKEILFNSMSNQDMTWLYGPLIHRDQSGSVASIQNINDTKNIQKKTPYIKPILKKRNLGETLEKNSLWRLRKVKRNIKRRSSLDYRHIRQHTRLNIPNTDRSASYFDDEPLIESNDSSNPSSSSTSSSFTGLAAITNQHSHPHNDNDNNDSTTHSPILDDIQPQLDVRHIRFSNNVQQCIAIHKSKSNLDSTELQKDIIQPLPPTQLNYYSGSESDSSSESCPDEDCDDCNKDTNVAYKHYSYIKNKSKSRSKAVSHNVNTSRRYPYIYDYNSVYTGDVSNLLPKDYSCDIIDLPQGLGLELSAPTQPIAIPSPTCETDILITSDETIILSPSATTPSLSPSHSIIVPSSAFSTPQTPLSSTFGYSSTTSTFSTEDTETSSVQALTKTRDFITGQLISSNSNSANDDDSNKGSPQLLDAMETPPTLFNPKFKTSPTALANFIFNSSDESDI</sequence>
<evidence type="ECO:0000313" key="3">
    <source>
        <dbReference type="EMBL" id="CAB4255241.1"/>
    </source>
</evidence>
<dbReference type="InterPro" id="IPR052292">
    <property type="entry name" value="Glucose_repression_reg"/>
</dbReference>
<dbReference type="RefSeq" id="XP_041407085.1">
    <property type="nucleotide sequence ID" value="XM_041551151.1"/>
</dbReference>
<protein>
    <submittedName>
        <fullName evidence="3">Some similarities with Saccharomyces cerevisiae YBR050C REG2 Regulatory subunit of the Glc7p type-1 protein phosphatase</fullName>
    </submittedName>
</protein>
<dbReference type="GeneID" id="64858279"/>
<dbReference type="PANTHER" id="PTHR28051:SF1">
    <property type="entry name" value="PROTEIN MTL1-RELATED"/>
    <property type="match status" value="1"/>
</dbReference>
<accession>A0A8H2VGV4</accession>
<organism evidence="3 4">
    <name type="scientific">Maudiozyma barnettii</name>
    <dbReference type="NCBI Taxonomy" id="61262"/>
    <lineage>
        <taxon>Eukaryota</taxon>
        <taxon>Fungi</taxon>
        <taxon>Dikarya</taxon>
        <taxon>Ascomycota</taxon>
        <taxon>Saccharomycotina</taxon>
        <taxon>Saccharomycetes</taxon>
        <taxon>Saccharomycetales</taxon>
        <taxon>Saccharomycetaceae</taxon>
        <taxon>Maudiozyma</taxon>
    </lineage>
</organism>
<dbReference type="AlphaFoldDB" id="A0A8H2VGV4"/>
<dbReference type="OrthoDB" id="4068911at2759"/>
<evidence type="ECO:0000313" key="4">
    <source>
        <dbReference type="Proteomes" id="UP000644660"/>
    </source>
</evidence>
<reference evidence="3 4" key="1">
    <citation type="submission" date="2020-05" db="EMBL/GenBank/DDBJ databases">
        <authorList>
            <person name="Casaregola S."/>
            <person name="Devillers H."/>
            <person name="Grondin C."/>
        </authorList>
    </citation>
    <scope>NUCLEOTIDE SEQUENCE [LARGE SCALE GENOMIC DNA]</scope>
    <source>
        <strain evidence="3 4">CLIB 1767</strain>
    </source>
</reference>
<evidence type="ECO:0000259" key="2">
    <source>
        <dbReference type="Pfam" id="PF08550"/>
    </source>
</evidence>
<dbReference type="Pfam" id="PF08550">
    <property type="entry name" value="GATA_AreA"/>
    <property type="match status" value="1"/>
</dbReference>
<name>A0A8H2VGV4_9SACH</name>
<dbReference type="GO" id="GO:0005773">
    <property type="term" value="C:vacuole"/>
    <property type="evidence" value="ECO:0007669"/>
    <property type="project" value="GOC"/>
</dbReference>
<dbReference type="PANTHER" id="PTHR28051">
    <property type="entry name" value="PROTEIN MTL1-RELATED"/>
    <property type="match status" value="1"/>
</dbReference>